<dbReference type="PANTHER" id="PTHR21346:SF10">
    <property type="entry name" value="TRANSMEMBRANE PROTEIN"/>
    <property type="match status" value="1"/>
</dbReference>
<dbReference type="InterPro" id="IPR018247">
    <property type="entry name" value="EF_Hand_1_Ca_BS"/>
</dbReference>
<reference evidence="10 11" key="1">
    <citation type="submission" date="2019-03" db="EMBL/GenBank/DDBJ databases">
        <authorList>
            <person name="Gaulin E."/>
            <person name="Dumas B."/>
        </authorList>
    </citation>
    <scope>NUCLEOTIDE SEQUENCE [LARGE SCALE GENOMIC DNA]</scope>
    <source>
        <strain evidence="10">CBS 568.67</strain>
    </source>
</reference>
<keyword evidence="3 7" id="KW-0812">Transmembrane</keyword>
<evidence type="ECO:0000256" key="6">
    <source>
        <dbReference type="ARBA" id="ARBA00023136"/>
    </source>
</evidence>
<keyword evidence="11" id="KW-1185">Reference proteome</keyword>
<feature type="domain" description="EF-hand" evidence="8">
    <location>
        <begin position="150"/>
        <end position="185"/>
    </location>
</feature>
<dbReference type="PANTHER" id="PTHR21346">
    <property type="entry name" value="FUN14 DOMAIN CONTAINING"/>
    <property type="match status" value="1"/>
</dbReference>
<reference evidence="9" key="2">
    <citation type="submission" date="2019-06" db="EMBL/GenBank/DDBJ databases">
        <title>Genomics analysis of Aphanomyces spp. identifies a new class of oomycete effector associated with host adaptation.</title>
        <authorList>
            <person name="Gaulin E."/>
        </authorList>
    </citation>
    <scope>NUCLEOTIDE SEQUENCE</scope>
    <source>
        <strain evidence="9">CBS 578.67</strain>
    </source>
</reference>
<evidence type="ECO:0000259" key="8">
    <source>
        <dbReference type="PROSITE" id="PS50222"/>
    </source>
</evidence>
<keyword evidence="6 7" id="KW-0472">Membrane</keyword>
<dbReference type="SUPFAM" id="SSF47473">
    <property type="entry name" value="EF-hand"/>
    <property type="match status" value="1"/>
</dbReference>
<accession>A0A485KRB3</accession>
<name>A0A485KRB3_9STRA</name>
<evidence type="ECO:0000256" key="7">
    <source>
        <dbReference type="SAM" id="Phobius"/>
    </source>
</evidence>
<keyword evidence="5 7" id="KW-1133">Transmembrane helix</keyword>
<dbReference type="Pfam" id="PF04930">
    <property type="entry name" value="FUN14"/>
    <property type="match status" value="1"/>
</dbReference>
<feature type="transmembrane region" description="Helical" evidence="7">
    <location>
        <begin position="126"/>
        <end position="147"/>
    </location>
</feature>
<dbReference type="GO" id="GO:0016020">
    <property type="term" value="C:membrane"/>
    <property type="evidence" value="ECO:0007669"/>
    <property type="project" value="UniProtKB-SubCell"/>
</dbReference>
<comment type="similarity">
    <text evidence="2">Belongs to the FUN14 family.</text>
</comment>
<dbReference type="OrthoDB" id="163794at2759"/>
<keyword evidence="4" id="KW-0106">Calcium</keyword>
<dbReference type="EMBL" id="CAADRA010005242">
    <property type="protein sequence ID" value="VFT87503.1"/>
    <property type="molecule type" value="Genomic_DNA"/>
</dbReference>
<dbReference type="PROSITE" id="PS00018">
    <property type="entry name" value="EF_HAND_1"/>
    <property type="match status" value="1"/>
</dbReference>
<proteinExistence type="inferred from homology"/>
<dbReference type="Proteomes" id="UP000332933">
    <property type="component" value="Unassembled WGS sequence"/>
</dbReference>
<evidence type="ECO:0000256" key="2">
    <source>
        <dbReference type="ARBA" id="ARBA00009160"/>
    </source>
</evidence>
<feature type="transmembrane region" description="Helical" evidence="7">
    <location>
        <begin position="99"/>
        <end position="120"/>
    </location>
</feature>
<dbReference type="GO" id="GO:0005509">
    <property type="term" value="F:calcium ion binding"/>
    <property type="evidence" value="ECO:0007669"/>
    <property type="project" value="InterPro"/>
</dbReference>
<evidence type="ECO:0000256" key="5">
    <source>
        <dbReference type="ARBA" id="ARBA00022989"/>
    </source>
</evidence>
<evidence type="ECO:0000313" key="10">
    <source>
        <dbReference type="EMBL" id="VFT87503.1"/>
    </source>
</evidence>
<dbReference type="InterPro" id="IPR011992">
    <property type="entry name" value="EF-hand-dom_pair"/>
</dbReference>
<organism evidence="10 11">
    <name type="scientific">Aphanomyces stellatus</name>
    <dbReference type="NCBI Taxonomy" id="120398"/>
    <lineage>
        <taxon>Eukaryota</taxon>
        <taxon>Sar</taxon>
        <taxon>Stramenopiles</taxon>
        <taxon>Oomycota</taxon>
        <taxon>Saprolegniomycetes</taxon>
        <taxon>Saprolegniales</taxon>
        <taxon>Verrucalvaceae</taxon>
        <taxon>Aphanomyces</taxon>
    </lineage>
</organism>
<dbReference type="AlphaFoldDB" id="A0A485KRB3"/>
<gene>
    <name evidence="10" type="primary">Aste57867_10631</name>
    <name evidence="9" type="ORF">As57867_010591</name>
    <name evidence="10" type="ORF">ASTE57867_10631</name>
</gene>
<sequence>MLTQTVRAVERKSSLVRTLLTRASVRSNAVAAPLKFNGKQLSLRMSAMGVLGLSCASSMSFAHCHAAVTRKLKAESGMGGGSSSGGKKDDPVSRLIDQYGGVIGQVSFGSFVGFCAAMAVKSIGQLAAVAIGVVFIGTQMAASAGYIQVDWKKIEKDAIAAVDPNGDGKIDADDFKIWWKKFYAMAKYNMPSSGGFATGFALGLVYA</sequence>
<evidence type="ECO:0000256" key="4">
    <source>
        <dbReference type="ARBA" id="ARBA00022837"/>
    </source>
</evidence>
<protein>
    <submittedName>
        <fullName evidence="10">Aste57867_10631 protein</fullName>
    </submittedName>
</protein>
<evidence type="ECO:0000313" key="9">
    <source>
        <dbReference type="EMBL" id="KAF0698773.1"/>
    </source>
</evidence>
<dbReference type="EMBL" id="VJMH01005221">
    <property type="protein sequence ID" value="KAF0698773.1"/>
    <property type="molecule type" value="Genomic_DNA"/>
</dbReference>
<dbReference type="InterPro" id="IPR007014">
    <property type="entry name" value="FUN14"/>
</dbReference>
<dbReference type="PROSITE" id="PS50222">
    <property type="entry name" value="EF_HAND_2"/>
    <property type="match status" value="1"/>
</dbReference>
<evidence type="ECO:0000256" key="1">
    <source>
        <dbReference type="ARBA" id="ARBA00004370"/>
    </source>
</evidence>
<evidence type="ECO:0000256" key="3">
    <source>
        <dbReference type="ARBA" id="ARBA00022692"/>
    </source>
</evidence>
<dbReference type="InterPro" id="IPR002048">
    <property type="entry name" value="EF_hand_dom"/>
</dbReference>
<evidence type="ECO:0000313" key="11">
    <source>
        <dbReference type="Proteomes" id="UP000332933"/>
    </source>
</evidence>
<comment type="subcellular location">
    <subcellularLocation>
        <location evidence="1">Membrane</location>
    </subcellularLocation>
</comment>